<evidence type="ECO:0000313" key="2">
    <source>
        <dbReference type="Proteomes" id="UP000054485"/>
    </source>
</evidence>
<reference evidence="1 2" key="1">
    <citation type="submission" date="2014-04" db="EMBL/GenBank/DDBJ databases">
        <authorList>
            <consortium name="DOE Joint Genome Institute"/>
            <person name="Kuo A."/>
            <person name="Ruytinx J."/>
            <person name="Rineau F."/>
            <person name="Colpaert J."/>
            <person name="Kohler A."/>
            <person name="Nagy L.G."/>
            <person name="Floudas D."/>
            <person name="Copeland A."/>
            <person name="Barry K.W."/>
            <person name="Cichocki N."/>
            <person name="Veneault-Fourrey C."/>
            <person name="LaButti K."/>
            <person name="Lindquist E.A."/>
            <person name="Lipzen A."/>
            <person name="Lundell T."/>
            <person name="Morin E."/>
            <person name="Murat C."/>
            <person name="Sun H."/>
            <person name="Tunlid A."/>
            <person name="Henrissat B."/>
            <person name="Grigoriev I.V."/>
            <person name="Hibbett D.S."/>
            <person name="Martin F."/>
            <person name="Nordberg H.P."/>
            <person name="Cantor M.N."/>
            <person name="Hua S.X."/>
        </authorList>
    </citation>
    <scope>NUCLEOTIDE SEQUENCE [LARGE SCALE GENOMIC DNA]</scope>
    <source>
        <strain evidence="1 2">UH-Slu-Lm8-n1</strain>
    </source>
</reference>
<evidence type="ECO:0000313" key="1">
    <source>
        <dbReference type="EMBL" id="KIK34524.1"/>
    </source>
</evidence>
<gene>
    <name evidence="1" type="ORF">CY34DRAFT_17666</name>
</gene>
<dbReference type="InParanoid" id="A0A0D0A8S8"/>
<accession>A0A0D0A8S8</accession>
<reference evidence="2" key="2">
    <citation type="submission" date="2015-01" db="EMBL/GenBank/DDBJ databases">
        <title>Evolutionary Origins and Diversification of the Mycorrhizal Mutualists.</title>
        <authorList>
            <consortium name="DOE Joint Genome Institute"/>
            <consortium name="Mycorrhizal Genomics Consortium"/>
            <person name="Kohler A."/>
            <person name="Kuo A."/>
            <person name="Nagy L.G."/>
            <person name="Floudas D."/>
            <person name="Copeland A."/>
            <person name="Barry K.W."/>
            <person name="Cichocki N."/>
            <person name="Veneault-Fourrey C."/>
            <person name="LaButti K."/>
            <person name="Lindquist E.A."/>
            <person name="Lipzen A."/>
            <person name="Lundell T."/>
            <person name="Morin E."/>
            <person name="Murat C."/>
            <person name="Riley R."/>
            <person name="Ohm R."/>
            <person name="Sun H."/>
            <person name="Tunlid A."/>
            <person name="Henrissat B."/>
            <person name="Grigoriev I.V."/>
            <person name="Hibbett D.S."/>
            <person name="Martin F."/>
        </authorList>
    </citation>
    <scope>NUCLEOTIDE SEQUENCE [LARGE SCALE GENOMIC DNA]</scope>
    <source>
        <strain evidence="2">UH-Slu-Lm8-n1</strain>
    </source>
</reference>
<name>A0A0D0A8S8_9AGAM</name>
<dbReference type="STRING" id="930992.A0A0D0A8S8"/>
<organism evidence="1 2">
    <name type="scientific">Suillus luteus UH-Slu-Lm8-n1</name>
    <dbReference type="NCBI Taxonomy" id="930992"/>
    <lineage>
        <taxon>Eukaryota</taxon>
        <taxon>Fungi</taxon>
        <taxon>Dikarya</taxon>
        <taxon>Basidiomycota</taxon>
        <taxon>Agaricomycotina</taxon>
        <taxon>Agaricomycetes</taxon>
        <taxon>Agaricomycetidae</taxon>
        <taxon>Boletales</taxon>
        <taxon>Suillineae</taxon>
        <taxon>Suillaceae</taxon>
        <taxon>Suillus</taxon>
    </lineage>
</organism>
<evidence type="ECO:0008006" key="3">
    <source>
        <dbReference type="Google" id="ProtNLM"/>
    </source>
</evidence>
<dbReference type="AlphaFoldDB" id="A0A0D0A8S8"/>
<sequence>MSDSPRLQRIRTIDPSVPSNNYANITDDLPRRHCSLLFQLRSGHAPLNKFLHRIAKSPTAQCQQCNEREESTHHFIMSCHKYARQRAALRAAAGSQATNLQYLLSNVHGIKELLKYIARTRRLEPIFGDVTPPDPKEG</sequence>
<protein>
    <recommendedName>
        <fullName evidence="3">Reverse transcriptase zinc-binding domain-containing protein</fullName>
    </recommendedName>
</protein>
<proteinExistence type="predicted"/>
<dbReference type="Proteomes" id="UP000054485">
    <property type="component" value="Unassembled WGS sequence"/>
</dbReference>
<dbReference type="EMBL" id="KN835742">
    <property type="protein sequence ID" value="KIK34524.1"/>
    <property type="molecule type" value="Genomic_DNA"/>
</dbReference>
<dbReference type="OrthoDB" id="2650954at2759"/>
<dbReference type="HOGENOM" id="CLU_146165_0_0_1"/>
<keyword evidence="2" id="KW-1185">Reference proteome</keyword>